<reference evidence="8" key="1">
    <citation type="submission" date="2017-09" db="EMBL/GenBank/DDBJ databases">
        <title>Depth-based differentiation of microbial function through sediment-hosted aquifers and enrichment of novel symbionts in the deep terrestrial subsurface.</title>
        <authorList>
            <person name="Probst A.J."/>
            <person name="Ladd B."/>
            <person name="Jarett J.K."/>
            <person name="Geller-Mcgrath D.E."/>
            <person name="Sieber C.M.K."/>
            <person name="Emerson J.B."/>
            <person name="Anantharaman K."/>
            <person name="Thomas B.C."/>
            <person name="Malmstrom R."/>
            <person name="Stieglmeier M."/>
            <person name="Klingl A."/>
            <person name="Woyke T."/>
            <person name="Ryan C.M."/>
            <person name="Banfield J.F."/>
        </authorList>
    </citation>
    <scope>NUCLEOTIDE SEQUENCE [LARGE SCALE GENOMIC DNA]</scope>
</reference>
<protein>
    <submittedName>
        <fullName evidence="7">Galactitol-1-phosphate 5-dehydrogenase</fullName>
    </submittedName>
</protein>
<comment type="caution">
    <text evidence="7">The sequence shown here is derived from an EMBL/GenBank/DDBJ whole genome shotgun (WGS) entry which is preliminary data.</text>
</comment>
<dbReference type="AlphaFoldDB" id="A0A2H0VBI0"/>
<accession>A0A2H0VBI0</accession>
<dbReference type="InterPro" id="IPR013154">
    <property type="entry name" value="ADH-like_N"/>
</dbReference>
<dbReference type="Proteomes" id="UP000229972">
    <property type="component" value="Unassembled WGS sequence"/>
</dbReference>
<organism evidence="7 8">
    <name type="scientific">Candidatus Falkowbacteria bacterium CG10_big_fil_rev_8_21_14_0_10_37_18</name>
    <dbReference type="NCBI Taxonomy" id="1974562"/>
    <lineage>
        <taxon>Bacteria</taxon>
        <taxon>Candidatus Falkowiibacteriota</taxon>
    </lineage>
</organism>
<dbReference type="InterPro" id="IPR002328">
    <property type="entry name" value="ADH_Zn_CS"/>
</dbReference>
<comment type="similarity">
    <text evidence="4">Belongs to the zinc-containing alcohol dehydrogenase family.</text>
</comment>
<evidence type="ECO:0000313" key="7">
    <source>
        <dbReference type="EMBL" id="PIR95709.1"/>
    </source>
</evidence>
<proteinExistence type="inferred from homology"/>
<evidence type="ECO:0000259" key="6">
    <source>
        <dbReference type="Pfam" id="PF08240"/>
    </source>
</evidence>
<dbReference type="InterPro" id="IPR013149">
    <property type="entry name" value="ADH-like_C"/>
</dbReference>
<dbReference type="Pfam" id="PF08240">
    <property type="entry name" value="ADH_N"/>
    <property type="match status" value="1"/>
</dbReference>
<dbReference type="Gene3D" id="3.90.180.10">
    <property type="entry name" value="Medium-chain alcohol dehydrogenases, catalytic domain"/>
    <property type="match status" value="1"/>
</dbReference>
<evidence type="ECO:0000256" key="3">
    <source>
        <dbReference type="ARBA" id="ARBA00023002"/>
    </source>
</evidence>
<feature type="domain" description="Alcohol dehydrogenase-like C-terminal" evidence="5">
    <location>
        <begin position="171"/>
        <end position="290"/>
    </location>
</feature>
<evidence type="ECO:0000259" key="5">
    <source>
        <dbReference type="Pfam" id="PF00107"/>
    </source>
</evidence>
<evidence type="ECO:0000256" key="2">
    <source>
        <dbReference type="ARBA" id="ARBA00022833"/>
    </source>
</evidence>
<keyword evidence="3" id="KW-0560">Oxidoreductase</keyword>
<dbReference type="PROSITE" id="PS00059">
    <property type="entry name" value="ADH_ZINC"/>
    <property type="match status" value="1"/>
</dbReference>
<evidence type="ECO:0000256" key="4">
    <source>
        <dbReference type="RuleBase" id="RU361277"/>
    </source>
</evidence>
<evidence type="ECO:0000256" key="1">
    <source>
        <dbReference type="ARBA" id="ARBA00022723"/>
    </source>
</evidence>
<dbReference type="InterPro" id="IPR050129">
    <property type="entry name" value="Zn_alcohol_dh"/>
</dbReference>
<comment type="cofactor">
    <cofactor evidence="4">
        <name>Zn(2+)</name>
        <dbReference type="ChEBI" id="CHEBI:29105"/>
    </cofactor>
</comment>
<dbReference type="PANTHER" id="PTHR43401:SF2">
    <property type="entry name" value="L-THREONINE 3-DEHYDROGENASE"/>
    <property type="match status" value="1"/>
</dbReference>
<dbReference type="Pfam" id="PF00107">
    <property type="entry name" value="ADH_zinc_N"/>
    <property type="match status" value="1"/>
</dbReference>
<evidence type="ECO:0000313" key="8">
    <source>
        <dbReference type="Proteomes" id="UP000229972"/>
    </source>
</evidence>
<dbReference type="PANTHER" id="PTHR43401">
    <property type="entry name" value="L-THREONINE 3-DEHYDROGENASE"/>
    <property type="match status" value="1"/>
</dbReference>
<dbReference type="GO" id="GO:0016491">
    <property type="term" value="F:oxidoreductase activity"/>
    <property type="evidence" value="ECO:0007669"/>
    <property type="project" value="UniProtKB-KW"/>
</dbReference>
<feature type="domain" description="Alcohol dehydrogenase-like N-terminal" evidence="6">
    <location>
        <begin position="24"/>
        <end position="132"/>
    </location>
</feature>
<dbReference type="SUPFAM" id="SSF51735">
    <property type="entry name" value="NAD(P)-binding Rossmann-fold domains"/>
    <property type="match status" value="1"/>
</dbReference>
<dbReference type="SUPFAM" id="SSF50129">
    <property type="entry name" value="GroES-like"/>
    <property type="match status" value="1"/>
</dbReference>
<keyword evidence="1 4" id="KW-0479">Metal-binding</keyword>
<name>A0A2H0VBI0_9BACT</name>
<dbReference type="InterPro" id="IPR011032">
    <property type="entry name" value="GroES-like_sf"/>
</dbReference>
<gene>
    <name evidence="7" type="ORF">COT93_01110</name>
</gene>
<dbReference type="Gene3D" id="3.40.50.720">
    <property type="entry name" value="NAD(P)-binding Rossmann-like Domain"/>
    <property type="match status" value="1"/>
</dbReference>
<dbReference type="InterPro" id="IPR036291">
    <property type="entry name" value="NAD(P)-bd_dom_sf"/>
</dbReference>
<dbReference type="EMBL" id="PFAL01000012">
    <property type="protein sequence ID" value="PIR95709.1"/>
    <property type="molecule type" value="Genomic_DNA"/>
</dbReference>
<dbReference type="GO" id="GO:0008270">
    <property type="term" value="F:zinc ion binding"/>
    <property type="evidence" value="ECO:0007669"/>
    <property type="project" value="InterPro"/>
</dbReference>
<keyword evidence="2 4" id="KW-0862">Zinc</keyword>
<sequence>MKSLIYYGPHDLRYGDSPKPKIRSGEVLLRIKSVGICGTDLHIYNGGMKNLPLPLIMGHEFSGVIEELARDVKNFKVGDRVIAEHVINCGKCSYCLSGKPNLCANSRIIGVHRPGALAEYLAVPADLVYKIPAKLSFEEGAMIEPLSIAYYAVKQARSILGKKVAVIGQGPIGLLLDQILRDAGAEVIGIDIADWRLKLAKKKKWADHTINSSQKTWLKKIQKIAPEGVDTVFEVVGREETAEMAIEIARRDGDVFILGVFESAASLNMMNIVKKELNVFGSWTCAFSFPPSIALAVAKKVDLKSLITNRYDVKDGALAFKESASYKGKRIKTVINF</sequence>